<name>A0ABP6NPY9_9ACTN</name>
<reference evidence="3" key="1">
    <citation type="journal article" date="2019" name="Int. J. Syst. Evol. Microbiol.">
        <title>The Global Catalogue of Microorganisms (GCM) 10K type strain sequencing project: providing services to taxonomists for standard genome sequencing and annotation.</title>
        <authorList>
            <consortium name="The Broad Institute Genomics Platform"/>
            <consortium name="The Broad Institute Genome Sequencing Center for Infectious Disease"/>
            <person name="Wu L."/>
            <person name="Ma J."/>
        </authorList>
    </citation>
    <scope>NUCLEOTIDE SEQUENCE [LARGE SCALE GENOMIC DNA]</scope>
    <source>
        <strain evidence="3">JCM 9092</strain>
    </source>
</reference>
<organism evidence="2 3">
    <name type="scientific">Streptomyces rectiviolaceus</name>
    <dbReference type="NCBI Taxonomy" id="332591"/>
    <lineage>
        <taxon>Bacteria</taxon>
        <taxon>Bacillati</taxon>
        <taxon>Actinomycetota</taxon>
        <taxon>Actinomycetes</taxon>
        <taxon>Kitasatosporales</taxon>
        <taxon>Streptomycetaceae</taxon>
        <taxon>Streptomyces</taxon>
    </lineage>
</organism>
<evidence type="ECO:0000313" key="2">
    <source>
        <dbReference type="EMBL" id="GAA3155038.1"/>
    </source>
</evidence>
<dbReference type="InterPro" id="IPR022128">
    <property type="entry name" value="FhaA_N"/>
</dbReference>
<dbReference type="Gene3D" id="3.30.2320.60">
    <property type="entry name" value="FhaA, phosphopeptide-binding domain (DUF3662)"/>
    <property type="match status" value="1"/>
</dbReference>
<dbReference type="InterPro" id="IPR042287">
    <property type="entry name" value="FhaA_N_sf"/>
</dbReference>
<keyword evidence="3" id="KW-1185">Reference proteome</keyword>
<sequence>MACLWGSLRPRRRERGAVVSILCRECDERALILERGRTVAPNAFTVELPHHSHIQLAPAHNELGIYLTSEVHRHAAEQGYTFAGPVAVDLCLAEEEGVGRFRVHSRISPAAQI</sequence>
<dbReference type="Pfam" id="PF12401">
    <property type="entry name" value="FhaA_N"/>
    <property type="match status" value="1"/>
</dbReference>
<protein>
    <recommendedName>
        <fullName evidence="1">FhaA N-terminal domain-containing protein</fullName>
    </recommendedName>
</protein>
<gene>
    <name evidence="2" type="ORF">GCM10010449_84840</name>
</gene>
<feature type="domain" description="FhaA N-terminal" evidence="1">
    <location>
        <begin position="19"/>
        <end position="103"/>
    </location>
</feature>
<evidence type="ECO:0000313" key="3">
    <source>
        <dbReference type="Proteomes" id="UP001501637"/>
    </source>
</evidence>
<accession>A0ABP6NPY9</accession>
<comment type="caution">
    <text evidence="2">The sequence shown here is derived from an EMBL/GenBank/DDBJ whole genome shotgun (WGS) entry which is preliminary data.</text>
</comment>
<evidence type="ECO:0000259" key="1">
    <source>
        <dbReference type="Pfam" id="PF12401"/>
    </source>
</evidence>
<dbReference type="EMBL" id="BAAAUG010000269">
    <property type="protein sequence ID" value="GAA3155038.1"/>
    <property type="molecule type" value="Genomic_DNA"/>
</dbReference>
<proteinExistence type="predicted"/>
<dbReference type="Proteomes" id="UP001501637">
    <property type="component" value="Unassembled WGS sequence"/>
</dbReference>